<organism evidence="2 3">
    <name type="scientific">Deinococcus lacus</name>
    <dbReference type="NCBI Taxonomy" id="392561"/>
    <lineage>
        <taxon>Bacteria</taxon>
        <taxon>Thermotogati</taxon>
        <taxon>Deinococcota</taxon>
        <taxon>Deinococci</taxon>
        <taxon>Deinococcales</taxon>
        <taxon>Deinococcaceae</taxon>
        <taxon>Deinococcus</taxon>
    </lineage>
</organism>
<keyword evidence="1" id="KW-1133">Transmembrane helix</keyword>
<protein>
    <submittedName>
        <fullName evidence="2">Uncharacterized protein</fullName>
    </submittedName>
</protein>
<evidence type="ECO:0000256" key="1">
    <source>
        <dbReference type="SAM" id="Phobius"/>
    </source>
</evidence>
<keyword evidence="3" id="KW-1185">Reference proteome</keyword>
<comment type="caution">
    <text evidence="2">The sequence shown here is derived from an EMBL/GenBank/DDBJ whole genome shotgun (WGS) entry which is preliminary data.</text>
</comment>
<evidence type="ECO:0000313" key="3">
    <source>
        <dbReference type="Proteomes" id="UP001596297"/>
    </source>
</evidence>
<name>A0ABW1YCU2_9DEIO</name>
<gene>
    <name evidence="2" type="ORF">ACFP81_08590</name>
</gene>
<feature type="transmembrane region" description="Helical" evidence="1">
    <location>
        <begin position="59"/>
        <end position="78"/>
    </location>
</feature>
<dbReference type="EMBL" id="JBHSWD010000001">
    <property type="protein sequence ID" value="MFC6592049.1"/>
    <property type="molecule type" value="Genomic_DNA"/>
</dbReference>
<proteinExistence type="predicted"/>
<accession>A0ABW1YCU2</accession>
<dbReference type="RefSeq" id="WP_380083064.1">
    <property type="nucleotide sequence ID" value="NZ_JBHSWD010000001.1"/>
</dbReference>
<evidence type="ECO:0000313" key="2">
    <source>
        <dbReference type="EMBL" id="MFC6592049.1"/>
    </source>
</evidence>
<feature type="transmembrane region" description="Helical" evidence="1">
    <location>
        <begin position="24"/>
        <end position="47"/>
    </location>
</feature>
<keyword evidence="1" id="KW-0472">Membrane</keyword>
<reference evidence="3" key="1">
    <citation type="journal article" date="2019" name="Int. J. Syst. Evol. Microbiol.">
        <title>The Global Catalogue of Microorganisms (GCM) 10K type strain sequencing project: providing services to taxonomists for standard genome sequencing and annotation.</title>
        <authorList>
            <consortium name="The Broad Institute Genomics Platform"/>
            <consortium name="The Broad Institute Genome Sequencing Center for Infectious Disease"/>
            <person name="Wu L."/>
            <person name="Ma J."/>
        </authorList>
    </citation>
    <scope>NUCLEOTIDE SEQUENCE [LARGE SCALE GENOMIC DNA]</scope>
    <source>
        <strain evidence="3">CGMCC 1.15772</strain>
    </source>
</reference>
<dbReference type="Proteomes" id="UP001596297">
    <property type="component" value="Unassembled WGS sequence"/>
</dbReference>
<keyword evidence="1" id="KW-0812">Transmembrane</keyword>
<sequence length="162" mass="17748">MNTAISTPHLLAPLAKRRATATRYLIGLGLIALSAVLEQTFSLWNMVTTLPDTATFADGVPPLLALLLPFALGALLSLQATTRFEKWGYPLAGRGDLSALDERQQLEFLEAQAKAQRFYVIAAIGLSAWMQISKVGLHGYSWFLACRSWPCSPPCSAPCRRR</sequence>